<name>A0AAW9RVP7_9HYPH</name>
<dbReference type="EMBL" id="JAZHOF010000007">
    <property type="protein sequence ID" value="MEJ8573459.1"/>
    <property type="molecule type" value="Genomic_DNA"/>
</dbReference>
<feature type="transmembrane region" description="Helical" evidence="1">
    <location>
        <begin position="100"/>
        <end position="120"/>
    </location>
</feature>
<comment type="caution">
    <text evidence="2">The sequence shown here is derived from an EMBL/GenBank/DDBJ whole genome shotgun (WGS) entry which is preliminary data.</text>
</comment>
<evidence type="ECO:0000256" key="1">
    <source>
        <dbReference type="SAM" id="Phobius"/>
    </source>
</evidence>
<proteinExistence type="predicted"/>
<organism evidence="2 3">
    <name type="scientific">Microbaculum marinum</name>
    <dbReference type="NCBI Taxonomy" id="1764581"/>
    <lineage>
        <taxon>Bacteria</taxon>
        <taxon>Pseudomonadati</taxon>
        <taxon>Pseudomonadota</taxon>
        <taxon>Alphaproteobacteria</taxon>
        <taxon>Hyphomicrobiales</taxon>
        <taxon>Tepidamorphaceae</taxon>
        <taxon>Microbaculum</taxon>
    </lineage>
</organism>
<keyword evidence="1" id="KW-1133">Transmembrane helix</keyword>
<keyword evidence="1" id="KW-0472">Membrane</keyword>
<gene>
    <name evidence="2" type="ORF">V3328_18360</name>
</gene>
<keyword evidence="3" id="KW-1185">Reference proteome</keyword>
<dbReference type="AlphaFoldDB" id="A0AAW9RVP7"/>
<reference evidence="2 3" key="1">
    <citation type="submission" date="2024-02" db="EMBL/GenBank/DDBJ databases">
        <title>Genome analysis and characterization of Microbaculum marinisediminis sp. nov., isolated from marine sediment.</title>
        <authorList>
            <person name="Du Z.-J."/>
            <person name="Ye Y.-Q."/>
            <person name="Zhang Z.-R."/>
            <person name="Yuan S.-M."/>
            <person name="Zhang X.-Y."/>
        </authorList>
    </citation>
    <scope>NUCLEOTIDE SEQUENCE [LARGE SCALE GENOMIC DNA]</scope>
    <source>
        <strain evidence="2 3">SDUM1044001</strain>
    </source>
</reference>
<protein>
    <submittedName>
        <fullName evidence="2">Uncharacterized protein</fullName>
    </submittedName>
</protein>
<feature type="transmembrane region" description="Helical" evidence="1">
    <location>
        <begin position="192"/>
        <end position="212"/>
    </location>
</feature>
<keyword evidence="1" id="KW-0812">Transmembrane</keyword>
<evidence type="ECO:0000313" key="2">
    <source>
        <dbReference type="EMBL" id="MEJ8573459.1"/>
    </source>
</evidence>
<accession>A0AAW9RVP7</accession>
<sequence length="222" mass="23750">MLLDEQYRDLLQRRQLVVSKAVEEGRPYTLEEVQTLASLEGALSAMEAVAASTAEAVDGAAGRSDLDLRLAEKAHDKHFSFVLHMNQSVLDTALNALKSAALINGGAAVATLAFLGALANRKVGLGNGSENALFVLFLFSGGVLSAAVGSGAAYLTQYFYGAASNGALLIWDHPYIKKKECSGAYNYLGKSFHVLAVFLTISCYILFAYGVYEMAKTVRLLL</sequence>
<dbReference type="Proteomes" id="UP001378188">
    <property type="component" value="Unassembled WGS sequence"/>
</dbReference>
<dbReference type="RefSeq" id="WP_340331149.1">
    <property type="nucleotide sequence ID" value="NZ_JAZHOF010000007.1"/>
</dbReference>
<evidence type="ECO:0000313" key="3">
    <source>
        <dbReference type="Proteomes" id="UP001378188"/>
    </source>
</evidence>
<feature type="transmembrane region" description="Helical" evidence="1">
    <location>
        <begin position="132"/>
        <end position="155"/>
    </location>
</feature>